<dbReference type="InterPro" id="IPR011050">
    <property type="entry name" value="Pectin_lyase_fold/virulence"/>
</dbReference>
<dbReference type="Gene3D" id="2.160.20.10">
    <property type="entry name" value="Single-stranded right-handed beta-helix, Pectin lyase-like"/>
    <property type="match status" value="1"/>
</dbReference>
<protein>
    <recommendedName>
        <fullName evidence="2">Right handed beta helix domain-containing protein</fullName>
    </recommendedName>
</protein>
<dbReference type="AlphaFoldDB" id="X1LFD0"/>
<evidence type="ECO:0008006" key="2">
    <source>
        <dbReference type="Google" id="ProtNLM"/>
    </source>
</evidence>
<comment type="caution">
    <text evidence="1">The sequence shown here is derived from an EMBL/GenBank/DDBJ whole genome shotgun (WGS) entry which is preliminary data.</text>
</comment>
<organism evidence="1">
    <name type="scientific">marine sediment metagenome</name>
    <dbReference type="NCBI Taxonomy" id="412755"/>
    <lineage>
        <taxon>unclassified sequences</taxon>
        <taxon>metagenomes</taxon>
        <taxon>ecological metagenomes</taxon>
    </lineage>
</organism>
<accession>X1LFD0</accession>
<dbReference type="InterPro" id="IPR012334">
    <property type="entry name" value="Pectin_lyas_fold"/>
</dbReference>
<reference evidence="1" key="1">
    <citation type="journal article" date="2014" name="Front. Microbiol.">
        <title>High frequency of phylogenetically diverse reductive dehalogenase-homologous genes in deep subseafloor sedimentary metagenomes.</title>
        <authorList>
            <person name="Kawai M."/>
            <person name="Futagami T."/>
            <person name="Toyoda A."/>
            <person name="Takaki Y."/>
            <person name="Nishi S."/>
            <person name="Hori S."/>
            <person name="Arai W."/>
            <person name="Tsubouchi T."/>
            <person name="Morono Y."/>
            <person name="Uchiyama I."/>
            <person name="Ito T."/>
            <person name="Fujiyama A."/>
            <person name="Inagaki F."/>
            <person name="Takami H."/>
        </authorList>
    </citation>
    <scope>NUCLEOTIDE SEQUENCE</scope>
    <source>
        <strain evidence="1">Expedition CK06-06</strain>
    </source>
</reference>
<proteinExistence type="predicted"/>
<gene>
    <name evidence="1" type="ORF">S06H3_14677</name>
</gene>
<sequence length="233" mass="25514">MKARNYMPALYEGHKILPSDILDSRLPPLGNTYYVKKSTDADYPAFFDKFNYVNNVGQNSVQNTITAGMALIQDYDTLIICPGNYDEAGTVTLTGKKGVKILGYSTGMQWSEGATTWNDVTSGADIFKLVSCKGVEVAGIAFINSQAFDAITVSGWSNHIHDCSFVGDAGGGAVGLRGIDISGGADTYIHNCRFFHYVDFGVRVTTNQRFVMHDCLFIVPNDAFLYSKFYVLS</sequence>
<dbReference type="SUPFAM" id="SSF51126">
    <property type="entry name" value="Pectin lyase-like"/>
    <property type="match status" value="1"/>
</dbReference>
<dbReference type="EMBL" id="BARV01007186">
    <property type="protein sequence ID" value="GAI04546.1"/>
    <property type="molecule type" value="Genomic_DNA"/>
</dbReference>
<name>X1LFD0_9ZZZZ</name>
<evidence type="ECO:0000313" key="1">
    <source>
        <dbReference type="EMBL" id="GAI04546.1"/>
    </source>
</evidence>